<accession>A0A2S6I607</accession>
<dbReference type="InterPro" id="IPR029045">
    <property type="entry name" value="ClpP/crotonase-like_dom_sf"/>
</dbReference>
<protein>
    <submittedName>
        <fullName evidence="3">Peptidase S41-like protein</fullName>
    </submittedName>
</protein>
<dbReference type="OrthoDB" id="7314861at2"/>
<dbReference type="SUPFAM" id="SSF52096">
    <property type="entry name" value="ClpP/crotonase"/>
    <property type="match status" value="1"/>
</dbReference>
<dbReference type="RefSeq" id="WP_104420995.1">
    <property type="nucleotide sequence ID" value="NZ_PTJC01000006.1"/>
</dbReference>
<dbReference type="GO" id="GO:0006508">
    <property type="term" value="P:proteolysis"/>
    <property type="evidence" value="ECO:0007669"/>
    <property type="project" value="InterPro"/>
</dbReference>
<evidence type="ECO:0000256" key="1">
    <source>
        <dbReference type="SAM" id="MobiDB-lite"/>
    </source>
</evidence>
<feature type="region of interest" description="Disordered" evidence="1">
    <location>
        <begin position="95"/>
        <end position="114"/>
    </location>
</feature>
<dbReference type="Gene3D" id="3.90.226.10">
    <property type="entry name" value="2-enoyl-CoA Hydratase, Chain A, domain 1"/>
    <property type="match status" value="1"/>
</dbReference>
<gene>
    <name evidence="3" type="ORF">CLV84_3503</name>
</gene>
<dbReference type="PANTHER" id="PTHR32060:SF30">
    <property type="entry name" value="CARBOXY-TERMINAL PROCESSING PROTEASE CTPA"/>
    <property type="match status" value="1"/>
</dbReference>
<dbReference type="Proteomes" id="UP000237662">
    <property type="component" value="Unassembled WGS sequence"/>
</dbReference>
<evidence type="ECO:0000313" key="4">
    <source>
        <dbReference type="Proteomes" id="UP000237662"/>
    </source>
</evidence>
<dbReference type="GO" id="GO:0030288">
    <property type="term" value="C:outer membrane-bounded periplasmic space"/>
    <property type="evidence" value="ECO:0007669"/>
    <property type="project" value="TreeGrafter"/>
</dbReference>
<reference evidence="3 4" key="1">
    <citation type="submission" date="2018-02" db="EMBL/GenBank/DDBJ databases">
        <title>Genomic Encyclopedia of Archaeal and Bacterial Type Strains, Phase II (KMG-II): from individual species to whole genera.</title>
        <authorList>
            <person name="Goeker M."/>
        </authorList>
    </citation>
    <scope>NUCLEOTIDE SEQUENCE [LARGE SCALE GENOMIC DNA]</scope>
    <source>
        <strain evidence="3 4">DSM 29526</strain>
    </source>
</reference>
<evidence type="ECO:0000259" key="2">
    <source>
        <dbReference type="SMART" id="SM00245"/>
    </source>
</evidence>
<proteinExistence type="predicted"/>
<dbReference type="GO" id="GO:0007165">
    <property type="term" value="P:signal transduction"/>
    <property type="evidence" value="ECO:0007669"/>
    <property type="project" value="TreeGrafter"/>
</dbReference>
<dbReference type="GO" id="GO:0004175">
    <property type="term" value="F:endopeptidase activity"/>
    <property type="evidence" value="ECO:0007669"/>
    <property type="project" value="TreeGrafter"/>
</dbReference>
<dbReference type="AlphaFoldDB" id="A0A2S6I607"/>
<keyword evidence="4" id="KW-1185">Reference proteome</keyword>
<name>A0A2S6I607_9BACT</name>
<evidence type="ECO:0000313" key="3">
    <source>
        <dbReference type="EMBL" id="PPK86569.1"/>
    </source>
</evidence>
<comment type="caution">
    <text evidence="3">The sequence shown here is derived from an EMBL/GenBank/DDBJ whole genome shotgun (WGS) entry which is preliminary data.</text>
</comment>
<organism evidence="3 4">
    <name type="scientific">Neolewinella xylanilytica</name>
    <dbReference type="NCBI Taxonomy" id="1514080"/>
    <lineage>
        <taxon>Bacteria</taxon>
        <taxon>Pseudomonadati</taxon>
        <taxon>Bacteroidota</taxon>
        <taxon>Saprospiria</taxon>
        <taxon>Saprospirales</taxon>
        <taxon>Lewinellaceae</taxon>
        <taxon>Neolewinella</taxon>
    </lineage>
</organism>
<sequence>MRSCLSVLCILLSVLGNGQDVARDTVSAYLDEFFHIVSTSVLDREQYDWAALRARADRLTAGATTTAETYPGLREVLREVNPHSFIADPDYSEKWKSGGGTGSSEPPPQIPQATGRVISPTVSYVNLPMVNSGHPPTLQHFADSLQRLIARLDGPETKAWIVDLQGNTGGNCWPMLAGIGPVLGRGTAGYFMNRDGSRATSWGYRNGASGSGRQRITEVSGDAYRLRNPDPPVAVLTDGRTASSGEVLAVSFRGRPRTRTFGTPTAGYSTTNSTIFLSDGAMLQLTVSVYGDRNKQAYGEKLIPDVVSQDPLTDAVQWLEAFLKGVAKP</sequence>
<feature type="domain" description="Tail specific protease" evidence="2">
    <location>
        <begin position="106"/>
        <end position="309"/>
    </location>
</feature>
<dbReference type="SMART" id="SM00245">
    <property type="entry name" value="TSPc"/>
    <property type="match status" value="1"/>
</dbReference>
<dbReference type="InterPro" id="IPR005151">
    <property type="entry name" value="Tail-specific_protease"/>
</dbReference>
<dbReference type="GO" id="GO:0008236">
    <property type="term" value="F:serine-type peptidase activity"/>
    <property type="evidence" value="ECO:0007669"/>
    <property type="project" value="InterPro"/>
</dbReference>
<dbReference type="PANTHER" id="PTHR32060">
    <property type="entry name" value="TAIL-SPECIFIC PROTEASE"/>
    <property type="match status" value="1"/>
</dbReference>
<dbReference type="EMBL" id="PTJC01000006">
    <property type="protein sequence ID" value="PPK86569.1"/>
    <property type="molecule type" value="Genomic_DNA"/>
</dbReference>
<dbReference type="Pfam" id="PF03572">
    <property type="entry name" value="Peptidase_S41"/>
    <property type="match status" value="1"/>
</dbReference>